<accession>A0A6J6BTT8</accession>
<organism evidence="2">
    <name type="scientific">freshwater metagenome</name>
    <dbReference type="NCBI Taxonomy" id="449393"/>
    <lineage>
        <taxon>unclassified sequences</taxon>
        <taxon>metagenomes</taxon>
        <taxon>ecological metagenomes</taxon>
    </lineage>
</organism>
<proteinExistence type="predicted"/>
<feature type="transmembrane region" description="Helical" evidence="1">
    <location>
        <begin position="116"/>
        <end position="135"/>
    </location>
</feature>
<protein>
    <submittedName>
        <fullName evidence="2">Unannotated protein</fullName>
    </submittedName>
</protein>
<dbReference type="AlphaFoldDB" id="A0A6J6BTT8"/>
<feature type="transmembrane region" description="Helical" evidence="1">
    <location>
        <begin position="21"/>
        <end position="43"/>
    </location>
</feature>
<keyword evidence="1" id="KW-0472">Membrane</keyword>
<feature type="transmembrane region" description="Helical" evidence="1">
    <location>
        <begin position="59"/>
        <end position="79"/>
    </location>
</feature>
<gene>
    <name evidence="2" type="ORF">UFOPK1421_00711</name>
</gene>
<evidence type="ECO:0000313" key="2">
    <source>
        <dbReference type="EMBL" id="CAB4542195.1"/>
    </source>
</evidence>
<evidence type="ECO:0000256" key="1">
    <source>
        <dbReference type="SAM" id="Phobius"/>
    </source>
</evidence>
<dbReference type="EMBL" id="CAEZSL010000064">
    <property type="protein sequence ID" value="CAB4542195.1"/>
    <property type="molecule type" value="Genomic_DNA"/>
</dbReference>
<keyword evidence="1" id="KW-1133">Transmembrane helix</keyword>
<reference evidence="2" key="1">
    <citation type="submission" date="2020-05" db="EMBL/GenBank/DDBJ databases">
        <authorList>
            <person name="Chiriac C."/>
            <person name="Salcher M."/>
            <person name="Ghai R."/>
            <person name="Kavagutti S V."/>
        </authorList>
    </citation>
    <scope>NUCLEOTIDE SEQUENCE</scope>
</reference>
<sequence>MTRKRSHQQLDRRTWFDRMQPQTLQIAMWLLYLNGFFAFVAFLDKSDWIGGARVTKGPLGLAVGLLVVASYVGGGFLMANGRRIGYYFALFAAFSPFLLRLWILSPYNELGLIDKLTGQDTFGVIFEIALCALLLHPHSREHQRVWYS</sequence>
<feature type="transmembrane region" description="Helical" evidence="1">
    <location>
        <begin position="86"/>
        <end position="104"/>
    </location>
</feature>
<name>A0A6J6BTT8_9ZZZZ</name>
<keyword evidence="1" id="KW-0812">Transmembrane</keyword>